<name>A0A0C3BBU8_SERVB</name>
<reference evidence="3" key="2">
    <citation type="submission" date="2015-01" db="EMBL/GenBank/DDBJ databases">
        <title>Evolutionary Origins and Diversification of the Mycorrhizal Mutualists.</title>
        <authorList>
            <consortium name="DOE Joint Genome Institute"/>
            <consortium name="Mycorrhizal Genomics Consortium"/>
            <person name="Kohler A."/>
            <person name="Kuo A."/>
            <person name="Nagy L.G."/>
            <person name="Floudas D."/>
            <person name="Copeland A."/>
            <person name="Barry K.W."/>
            <person name="Cichocki N."/>
            <person name="Veneault-Fourrey C."/>
            <person name="LaButti K."/>
            <person name="Lindquist E.A."/>
            <person name="Lipzen A."/>
            <person name="Lundell T."/>
            <person name="Morin E."/>
            <person name="Murat C."/>
            <person name="Riley R."/>
            <person name="Ohm R."/>
            <person name="Sun H."/>
            <person name="Tunlid A."/>
            <person name="Henrissat B."/>
            <person name="Grigoriev I.V."/>
            <person name="Hibbett D.S."/>
            <person name="Martin F."/>
        </authorList>
    </citation>
    <scope>NUCLEOTIDE SEQUENCE [LARGE SCALE GENOMIC DNA]</scope>
    <source>
        <strain evidence="3">MAFF 305830</strain>
    </source>
</reference>
<protein>
    <submittedName>
        <fullName evidence="2">Uncharacterized protein</fullName>
    </submittedName>
</protein>
<feature type="non-terminal residue" evidence="2">
    <location>
        <position position="210"/>
    </location>
</feature>
<reference evidence="2 3" key="1">
    <citation type="submission" date="2014-04" db="EMBL/GenBank/DDBJ databases">
        <authorList>
            <consortium name="DOE Joint Genome Institute"/>
            <person name="Kuo A."/>
            <person name="Zuccaro A."/>
            <person name="Kohler A."/>
            <person name="Nagy L.G."/>
            <person name="Floudas D."/>
            <person name="Copeland A."/>
            <person name="Barry K.W."/>
            <person name="Cichocki N."/>
            <person name="Veneault-Fourrey C."/>
            <person name="LaButti K."/>
            <person name="Lindquist E.A."/>
            <person name="Lipzen A."/>
            <person name="Lundell T."/>
            <person name="Morin E."/>
            <person name="Murat C."/>
            <person name="Sun H."/>
            <person name="Tunlid A."/>
            <person name="Henrissat B."/>
            <person name="Grigoriev I.V."/>
            <person name="Hibbett D.S."/>
            <person name="Martin F."/>
            <person name="Nordberg H.P."/>
            <person name="Cantor M.N."/>
            <person name="Hua S.X."/>
        </authorList>
    </citation>
    <scope>NUCLEOTIDE SEQUENCE [LARGE SCALE GENOMIC DNA]</scope>
    <source>
        <strain evidence="2 3">MAFF 305830</strain>
    </source>
</reference>
<accession>A0A0C3BBU8</accession>
<dbReference type="AlphaFoldDB" id="A0A0C3BBU8"/>
<feature type="non-terminal residue" evidence="2">
    <location>
        <position position="1"/>
    </location>
</feature>
<evidence type="ECO:0000256" key="1">
    <source>
        <dbReference type="SAM" id="MobiDB-lite"/>
    </source>
</evidence>
<evidence type="ECO:0000313" key="3">
    <source>
        <dbReference type="Proteomes" id="UP000054097"/>
    </source>
</evidence>
<keyword evidence="3" id="KW-1185">Reference proteome</keyword>
<proteinExistence type="predicted"/>
<feature type="region of interest" description="Disordered" evidence="1">
    <location>
        <begin position="135"/>
        <end position="156"/>
    </location>
</feature>
<dbReference type="Proteomes" id="UP000054097">
    <property type="component" value="Unassembled WGS sequence"/>
</dbReference>
<gene>
    <name evidence="2" type="ORF">M408DRAFT_59130</name>
</gene>
<organism evidence="2 3">
    <name type="scientific">Serendipita vermifera MAFF 305830</name>
    <dbReference type="NCBI Taxonomy" id="933852"/>
    <lineage>
        <taxon>Eukaryota</taxon>
        <taxon>Fungi</taxon>
        <taxon>Dikarya</taxon>
        <taxon>Basidiomycota</taxon>
        <taxon>Agaricomycotina</taxon>
        <taxon>Agaricomycetes</taxon>
        <taxon>Sebacinales</taxon>
        <taxon>Serendipitaceae</taxon>
        <taxon>Serendipita</taxon>
    </lineage>
</organism>
<dbReference type="EMBL" id="KN824277">
    <property type="protein sequence ID" value="KIM34305.1"/>
    <property type="molecule type" value="Genomic_DNA"/>
</dbReference>
<dbReference type="HOGENOM" id="CLU_085129_0_0_1"/>
<feature type="compositionally biased region" description="Low complexity" evidence="1">
    <location>
        <begin position="135"/>
        <end position="149"/>
    </location>
</feature>
<evidence type="ECO:0000313" key="2">
    <source>
        <dbReference type="EMBL" id="KIM34305.1"/>
    </source>
</evidence>
<sequence>TGFGDCDGPVQPDGKTPRVPCNCPPLKDAYIQALTANVQAGRAVNNTNVRVTFPTGNSVQDKKGRITAAVITLQNLKAAGVGCPGVSTTFAQQNKNLDTCGDFLCGGAPAVTSPPAATTTPAPVAAAPLVDRLAPQLGSQPNNNPNGSGDCDGPRQPDGSVKLVPCACPPVREEFINQLLANIQAGHAVRNPSVKLSFPTGNSKADQHAR</sequence>
<dbReference type="OrthoDB" id="2140240at2759"/>
<dbReference type="STRING" id="933852.A0A0C3BBU8"/>